<evidence type="ECO:0008006" key="3">
    <source>
        <dbReference type="Google" id="ProtNLM"/>
    </source>
</evidence>
<evidence type="ECO:0000313" key="2">
    <source>
        <dbReference type="Proteomes" id="UP000444980"/>
    </source>
</evidence>
<dbReference type="OrthoDB" id="3268468at2"/>
<accession>A0A7I9V286</accession>
<gene>
    <name evidence="1" type="primary">TB9.4</name>
    <name evidence="1" type="ORF">nbrc107697_35760</name>
</gene>
<dbReference type="AlphaFoldDB" id="A0A7I9V286"/>
<protein>
    <recommendedName>
        <fullName evidence="3">ATP-binding protein</fullName>
    </recommendedName>
</protein>
<dbReference type="Pfam" id="PF11305">
    <property type="entry name" value="DUF3107"/>
    <property type="match status" value="1"/>
</dbReference>
<name>A0A7I9V286_9ACTN</name>
<dbReference type="Proteomes" id="UP000444980">
    <property type="component" value="Unassembled WGS sequence"/>
</dbReference>
<dbReference type="EMBL" id="BJOU01000019">
    <property type="protein sequence ID" value="GED99537.1"/>
    <property type="molecule type" value="Genomic_DNA"/>
</dbReference>
<organism evidence="1 2">
    <name type="scientific">Gordonia crocea</name>
    <dbReference type="NCBI Taxonomy" id="589162"/>
    <lineage>
        <taxon>Bacteria</taxon>
        <taxon>Bacillati</taxon>
        <taxon>Actinomycetota</taxon>
        <taxon>Actinomycetes</taxon>
        <taxon>Mycobacteriales</taxon>
        <taxon>Gordoniaceae</taxon>
        <taxon>Gordonia</taxon>
    </lineage>
</organism>
<reference evidence="2" key="1">
    <citation type="submission" date="2019-06" db="EMBL/GenBank/DDBJ databases">
        <title>Gordonia isolated from sludge of a wastewater treatment plant.</title>
        <authorList>
            <person name="Tamura T."/>
            <person name="Aoyama K."/>
            <person name="Kang Y."/>
            <person name="Saito S."/>
            <person name="Akiyama N."/>
            <person name="Yazawa K."/>
            <person name="Gonoi T."/>
            <person name="Mikami Y."/>
        </authorList>
    </citation>
    <scope>NUCLEOTIDE SEQUENCE [LARGE SCALE GENOMIC DNA]</scope>
    <source>
        <strain evidence="2">NBRC 107697</strain>
    </source>
</reference>
<sequence>MSVEVKIGIVDSPRELAVQVADDSEKTFDAVSAALTGKSELLTLVDDRGSRFLVPSAKIAYAEVGSAEVRRVGFGSK</sequence>
<comment type="caution">
    <text evidence="1">The sequence shown here is derived from an EMBL/GenBank/DDBJ whole genome shotgun (WGS) entry which is preliminary data.</text>
</comment>
<evidence type="ECO:0000313" key="1">
    <source>
        <dbReference type="EMBL" id="GED99537.1"/>
    </source>
</evidence>
<keyword evidence="2" id="KW-1185">Reference proteome</keyword>
<proteinExistence type="predicted"/>
<dbReference type="InterPro" id="IPR021456">
    <property type="entry name" value="DUF3107"/>
</dbReference>
<dbReference type="RefSeq" id="WP_161928796.1">
    <property type="nucleotide sequence ID" value="NZ_BJOU01000019.1"/>
</dbReference>